<dbReference type="Pfam" id="PF00432">
    <property type="entry name" value="Prenyltrans"/>
    <property type="match status" value="1"/>
</dbReference>
<feature type="domain" description="Transcobalamin-like C-terminal" evidence="5">
    <location>
        <begin position="405"/>
        <end position="479"/>
    </location>
</feature>
<accession>D4RYZ8</accession>
<dbReference type="InterPro" id="IPR027954">
    <property type="entry name" value="Transcobalamin-like_C"/>
</dbReference>
<proteinExistence type="predicted"/>
<protein>
    <submittedName>
        <fullName evidence="6">Uncharacterized protein</fullName>
    </submittedName>
</protein>
<dbReference type="GO" id="GO:0003824">
    <property type="term" value="F:catalytic activity"/>
    <property type="evidence" value="ECO:0007669"/>
    <property type="project" value="InterPro"/>
</dbReference>
<sequence length="486" mass="54439">MKNKVIVFLTVIVLIFTGATGVKADTPDIDDCINKTLEYEYKEAAVTDAQSFVNDGLMAVAGISPCEWWVINIKALYPETDFSEYVKAVEKYLDEAEDIKPTDYERIALAFYILGEKDDFIREVIKEQTGKMGIMSVIYGLMPAAYGGYDADYIADSLLKFQLPDGSFSVNQKAGDVDVTAMALQAMAPLREKYEEKINKALEYLNNNMTENGGYKSMGTENSESLAQVIMAKTALKDTENMDILINELITYQNEDGGFCHIKGGKSNSIATYQCMSALISYKNGFVYDKTNLTETVKDDNTINTIKWQGKYIKYIVLSALGIGYVVFLVVFFIRKKKKKSVFMTFTIVFVGLAVYFSLSDFKTKDEYYDVKTSGEVVTYLEITGHGKEVILSEKEIDIKEGDSTFDQLLTASMIYEIPVDYNGSKVFSSIYVKAIAGMAEFDYGNMSGWTYSVNGEFPNVSCSAYKLSEGDYVRWIYTDDGKVGQ</sequence>
<evidence type="ECO:0000256" key="1">
    <source>
        <dbReference type="ARBA" id="ARBA00022737"/>
    </source>
</evidence>
<keyword evidence="2" id="KW-0812">Transmembrane</keyword>
<dbReference type="STRING" id="45851.BHV86_03175"/>
<dbReference type="InterPro" id="IPR001330">
    <property type="entry name" value="Prenyltrans"/>
</dbReference>
<keyword evidence="1" id="KW-0677">Repeat</keyword>
<organism evidence="6 7">
    <name type="scientific">Eshraghiella crossota DSM 2876</name>
    <dbReference type="NCBI Taxonomy" id="511680"/>
    <lineage>
        <taxon>Bacteria</taxon>
        <taxon>Bacillati</taxon>
        <taxon>Bacillota</taxon>
        <taxon>Clostridia</taxon>
        <taxon>Lachnospirales</taxon>
        <taxon>Lachnospiraceae</taxon>
        <taxon>Eshraghiella</taxon>
    </lineage>
</organism>
<comment type="caution">
    <text evidence="6">The sequence shown here is derived from an EMBL/GenBank/DDBJ whole genome shotgun (WGS) entry which is preliminary data.</text>
</comment>
<evidence type="ECO:0000259" key="5">
    <source>
        <dbReference type="Pfam" id="PF14478"/>
    </source>
</evidence>
<dbReference type="InterPro" id="IPR008930">
    <property type="entry name" value="Terpenoid_cyclase/PrenylTrfase"/>
</dbReference>
<dbReference type="EMBL" id="ABWN01000026">
    <property type="protein sequence ID" value="EFF68699.1"/>
    <property type="molecule type" value="Genomic_DNA"/>
</dbReference>
<name>D4RYZ8_9FIRM</name>
<dbReference type="Gene3D" id="1.50.10.20">
    <property type="match status" value="1"/>
</dbReference>
<evidence type="ECO:0000313" key="6">
    <source>
        <dbReference type="EMBL" id="EFF68699.1"/>
    </source>
</evidence>
<evidence type="ECO:0000259" key="4">
    <source>
        <dbReference type="Pfam" id="PF00432"/>
    </source>
</evidence>
<feature type="transmembrane region" description="Helical" evidence="2">
    <location>
        <begin position="312"/>
        <end position="334"/>
    </location>
</feature>
<dbReference type="eggNOG" id="COG2247">
    <property type="taxonomic scope" value="Bacteria"/>
</dbReference>
<feature type="domain" description="Prenyltransferase alpha-alpha toroid" evidence="4">
    <location>
        <begin position="150"/>
        <end position="296"/>
    </location>
</feature>
<keyword evidence="7" id="KW-1185">Reference proteome</keyword>
<dbReference type="Gene3D" id="2.170.130.30">
    <property type="match status" value="1"/>
</dbReference>
<feature type="chain" id="PRO_5003062538" evidence="3">
    <location>
        <begin position="25"/>
        <end position="486"/>
    </location>
</feature>
<keyword evidence="2" id="KW-1133">Transmembrane helix</keyword>
<evidence type="ECO:0000256" key="2">
    <source>
        <dbReference type="SAM" id="Phobius"/>
    </source>
</evidence>
<dbReference type="CDD" id="cd00688">
    <property type="entry name" value="ISOPREN_C2_like"/>
    <property type="match status" value="1"/>
</dbReference>
<keyword evidence="3" id="KW-0732">Signal</keyword>
<dbReference type="RefSeq" id="WP_005602354.1">
    <property type="nucleotide sequence ID" value="NZ_GG663522.1"/>
</dbReference>
<dbReference type="Pfam" id="PF14478">
    <property type="entry name" value="DUF4430"/>
    <property type="match status" value="1"/>
</dbReference>
<evidence type="ECO:0000256" key="3">
    <source>
        <dbReference type="SAM" id="SignalP"/>
    </source>
</evidence>
<keyword evidence="2" id="KW-0472">Membrane</keyword>
<evidence type="ECO:0000313" key="7">
    <source>
        <dbReference type="Proteomes" id="UP000006238"/>
    </source>
</evidence>
<feature type="transmembrane region" description="Helical" evidence="2">
    <location>
        <begin position="341"/>
        <end position="359"/>
    </location>
</feature>
<dbReference type="GeneID" id="98918930"/>
<dbReference type="AlphaFoldDB" id="D4RYZ8"/>
<gene>
    <name evidence="6" type="ORF">BUTYVIB_01062</name>
</gene>
<dbReference type="Proteomes" id="UP000006238">
    <property type="component" value="Unassembled WGS sequence"/>
</dbReference>
<dbReference type="SUPFAM" id="SSF48239">
    <property type="entry name" value="Terpenoid cyclases/Protein prenyltransferases"/>
    <property type="match status" value="1"/>
</dbReference>
<feature type="signal peptide" evidence="3">
    <location>
        <begin position="1"/>
        <end position="24"/>
    </location>
</feature>
<dbReference type="HOGENOM" id="CLU_561044_0_0_9"/>
<reference evidence="6 7" key="1">
    <citation type="submission" date="2010-02" db="EMBL/GenBank/DDBJ databases">
        <authorList>
            <person name="Weinstock G."/>
            <person name="Sodergren E."/>
            <person name="Clifton S."/>
            <person name="Fulton L."/>
            <person name="Fulton B."/>
            <person name="Courtney L."/>
            <person name="Fronick C."/>
            <person name="Harrison M."/>
            <person name="Strong C."/>
            <person name="Farmer C."/>
            <person name="Delahaunty K."/>
            <person name="Markovic C."/>
            <person name="Hall O."/>
            <person name="Minx P."/>
            <person name="Tomlinson C."/>
            <person name="Mitreva M."/>
            <person name="Nelson J."/>
            <person name="Hou S."/>
            <person name="Wollam A."/>
            <person name="Pepin K.H."/>
            <person name="Johnson M."/>
            <person name="Bhonagiri V."/>
            <person name="Zhang X."/>
            <person name="Suruliraj S."/>
            <person name="Warren W."/>
            <person name="Chinwalla A."/>
            <person name="Mardis E.R."/>
            <person name="Wilson R.K."/>
        </authorList>
    </citation>
    <scope>NUCLEOTIDE SEQUENCE [LARGE SCALE GENOMIC DNA]</scope>
    <source>
        <strain evidence="6 7">DSM 2876</strain>
    </source>
</reference>